<evidence type="ECO:0008006" key="3">
    <source>
        <dbReference type="Google" id="ProtNLM"/>
    </source>
</evidence>
<accession>A0AA36CM31</accession>
<keyword evidence="2" id="KW-1185">Reference proteome</keyword>
<organism evidence="1 2">
    <name type="scientific">Mesorhabditis spiculigera</name>
    <dbReference type="NCBI Taxonomy" id="96644"/>
    <lineage>
        <taxon>Eukaryota</taxon>
        <taxon>Metazoa</taxon>
        <taxon>Ecdysozoa</taxon>
        <taxon>Nematoda</taxon>
        <taxon>Chromadorea</taxon>
        <taxon>Rhabditida</taxon>
        <taxon>Rhabditina</taxon>
        <taxon>Rhabditomorpha</taxon>
        <taxon>Rhabditoidea</taxon>
        <taxon>Rhabditidae</taxon>
        <taxon>Mesorhabditinae</taxon>
        <taxon>Mesorhabditis</taxon>
    </lineage>
</organism>
<dbReference type="Proteomes" id="UP001177023">
    <property type="component" value="Unassembled WGS sequence"/>
</dbReference>
<dbReference type="AlphaFoldDB" id="A0AA36CM31"/>
<dbReference type="EMBL" id="CATQJA010002489">
    <property type="protein sequence ID" value="CAJ0570842.1"/>
    <property type="molecule type" value="Genomic_DNA"/>
</dbReference>
<feature type="non-terminal residue" evidence="1">
    <location>
        <position position="287"/>
    </location>
</feature>
<reference evidence="1" key="1">
    <citation type="submission" date="2023-06" db="EMBL/GenBank/DDBJ databases">
        <authorList>
            <person name="Delattre M."/>
        </authorList>
    </citation>
    <scope>NUCLEOTIDE SEQUENCE</scope>
    <source>
        <strain evidence="1">AF72</strain>
    </source>
</reference>
<name>A0AA36CM31_9BILA</name>
<evidence type="ECO:0000313" key="1">
    <source>
        <dbReference type="EMBL" id="CAJ0570842.1"/>
    </source>
</evidence>
<comment type="caution">
    <text evidence="1">The sequence shown here is derived from an EMBL/GenBank/DDBJ whole genome shotgun (WGS) entry which is preliminary data.</text>
</comment>
<evidence type="ECO:0000313" key="2">
    <source>
        <dbReference type="Proteomes" id="UP001177023"/>
    </source>
</evidence>
<sequence length="287" mass="33816">MRCTLWPCMLRKFWKKERQPIRTIPESDVEVPFICQLPPEIQQRILDEIGHDELPTMFELARACRSTWQMVERARKDEAQVELLVNRNGEVGLRLLLNVAREDRRKGMKLMSPEAAKLLFARRHVERIRIEAVDPERVLSLLVGMTASTVVARFMKLEWAQKLKPKDQNFFKMTLRRSERTPRFFEFCQNYVDVLTVDSPGCLRECLAFRHPVLSIRVDVRQKPEVLRFLRAIAKEWQRGLRDVRRVEVTTFYRWVVVSKAGLRAVDAGLALTSRHGSYFQLYKKMS</sequence>
<gene>
    <name evidence="1" type="ORF">MSPICULIGERA_LOCUS9275</name>
</gene>
<proteinExistence type="predicted"/>
<protein>
    <recommendedName>
        <fullName evidence="3">F-box domain-containing protein</fullName>
    </recommendedName>
</protein>